<keyword evidence="7 13" id="KW-0406">Ion transport</keyword>
<keyword evidence="3 13" id="KW-0813">Transport</keyword>
<comment type="subcellular location">
    <subcellularLocation>
        <location evidence="1">Cell membrane</location>
        <topology evidence="1">Multi-pass membrane protein</topology>
    </subcellularLocation>
</comment>
<dbReference type="PANTHER" id="PTHR12424:SF6">
    <property type="entry name" value="PROTEIN TWEETY HOMOLOG 2"/>
    <property type="match status" value="1"/>
</dbReference>
<keyword evidence="12 13" id="KW-0407">Ion channel</keyword>
<evidence type="ECO:0000313" key="15">
    <source>
        <dbReference type="Proteomes" id="UP001469553"/>
    </source>
</evidence>
<keyword evidence="10" id="KW-0325">Glycoprotein</keyword>
<evidence type="ECO:0000256" key="3">
    <source>
        <dbReference type="ARBA" id="ARBA00022448"/>
    </source>
</evidence>
<evidence type="ECO:0000256" key="10">
    <source>
        <dbReference type="ARBA" id="ARBA00023180"/>
    </source>
</evidence>
<evidence type="ECO:0000256" key="8">
    <source>
        <dbReference type="ARBA" id="ARBA00023136"/>
    </source>
</evidence>
<evidence type="ECO:0000256" key="4">
    <source>
        <dbReference type="ARBA" id="ARBA00022475"/>
    </source>
</evidence>
<evidence type="ECO:0000256" key="11">
    <source>
        <dbReference type="ARBA" id="ARBA00023214"/>
    </source>
</evidence>
<gene>
    <name evidence="14" type="primary">TTYH2L_1</name>
    <name evidence="14" type="ORF">AMECASPLE_015900</name>
</gene>
<evidence type="ECO:0000256" key="2">
    <source>
        <dbReference type="ARBA" id="ARBA00009849"/>
    </source>
</evidence>
<keyword evidence="8 13" id="KW-0472">Membrane</keyword>
<evidence type="ECO:0000256" key="1">
    <source>
        <dbReference type="ARBA" id="ARBA00004651"/>
    </source>
</evidence>
<evidence type="ECO:0000256" key="13">
    <source>
        <dbReference type="RuleBase" id="RU361114"/>
    </source>
</evidence>
<proteinExistence type="inferred from homology"/>
<evidence type="ECO:0000256" key="6">
    <source>
        <dbReference type="ARBA" id="ARBA00022989"/>
    </source>
</evidence>
<name>A0ABV0XF59_9TELE</name>
<keyword evidence="9 13" id="KW-0869">Chloride channel</keyword>
<feature type="transmembrane region" description="Helical" evidence="13">
    <location>
        <begin position="6"/>
        <end position="23"/>
    </location>
</feature>
<reference evidence="14 15" key="1">
    <citation type="submission" date="2021-06" db="EMBL/GenBank/DDBJ databases">
        <authorList>
            <person name="Palmer J.M."/>
        </authorList>
    </citation>
    <scope>NUCLEOTIDE SEQUENCE [LARGE SCALE GENOMIC DNA]</scope>
    <source>
        <strain evidence="14 15">AS_MEX2019</strain>
        <tissue evidence="14">Muscle</tissue>
    </source>
</reference>
<evidence type="ECO:0000313" key="14">
    <source>
        <dbReference type="EMBL" id="MEQ2280066.1"/>
    </source>
</evidence>
<sequence length="58" mass="6364">WLTYLLLLILDLIICLLACLGLAKQSRWLLTTMMVFGVLTLILSWTSLGVDLAAAVVS</sequence>
<dbReference type="EMBL" id="JAHRIP010001139">
    <property type="protein sequence ID" value="MEQ2280066.1"/>
    <property type="molecule type" value="Genomic_DNA"/>
</dbReference>
<keyword evidence="5 13" id="KW-0812">Transmembrane</keyword>
<evidence type="ECO:0000256" key="9">
    <source>
        <dbReference type="ARBA" id="ARBA00023173"/>
    </source>
</evidence>
<dbReference type="Proteomes" id="UP001469553">
    <property type="component" value="Unassembled WGS sequence"/>
</dbReference>
<dbReference type="InterPro" id="IPR006990">
    <property type="entry name" value="Tweety"/>
</dbReference>
<keyword evidence="11 13" id="KW-0868">Chloride</keyword>
<evidence type="ECO:0000256" key="12">
    <source>
        <dbReference type="ARBA" id="ARBA00023303"/>
    </source>
</evidence>
<feature type="transmembrane region" description="Helical" evidence="13">
    <location>
        <begin position="35"/>
        <end position="57"/>
    </location>
</feature>
<comment type="caution">
    <text evidence="13">Lacks conserved residue(s) required for the propagation of feature annotation.</text>
</comment>
<comment type="caution">
    <text evidence="14">The sequence shown here is derived from an EMBL/GenBank/DDBJ whole genome shotgun (WGS) entry which is preliminary data.</text>
</comment>
<feature type="non-terminal residue" evidence="14">
    <location>
        <position position="1"/>
    </location>
</feature>
<dbReference type="PANTHER" id="PTHR12424">
    <property type="entry name" value="TWEETY-RELATED"/>
    <property type="match status" value="1"/>
</dbReference>
<keyword evidence="4" id="KW-1003">Cell membrane</keyword>
<evidence type="ECO:0000256" key="5">
    <source>
        <dbReference type="ARBA" id="ARBA00022692"/>
    </source>
</evidence>
<keyword evidence="6 13" id="KW-1133">Transmembrane helix</keyword>
<organism evidence="14 15">
    <name type="scientific">Ameca splendens</name>
    <dbReference type="NCBI Taxonomy" id="208324"/>
    <lineage>
        <taxon>Eukaryota</taxon>
        <taxon>Metazoa</taxon>
        <taxon>Chordata</taxon>
        <taxon>Craniata</taxon>
        <taxon>Vertebrata</taxon>
        <taxon>Euteleostomi</taxon>
        <taxon>Actinopterygii</taxon>
        <taxon>Neopterygii</taxon>
        <taxon>Teleostei</taxon>
        <taxon>Neoteleostei</taxon>
        <taxon>Acanthomorphata</taxon>
        <taxon>Ovalentaria</taxon>
        <taxon>Atherinomorphae</taxon>
        <taxon>Cyprinodontiformes</taxon>
        <taxon>Goodeidae</taxon>
        <taxon>Ameca</taxon>
    </lineage>
</organism>
<comment type="similarity">
    <text evidence="2 13">Belongs to the tweety family.</text>
</comment>
<dbReference type="Pfam" id="PF04906">
    <property type="entry name" value="Tweety"/>
    <property type="match status" value="1"/>
</dbReference>
<keyword evidence="15" id="KW-1185">Reference proteome</keyword>
<accession>A0ABV0XF59</accession>
<evidence type="ECO:0000256" key="7">
    <source>
        <dbReference type="ARBA" id="ARBA00023065"/>
    </source>
</evidence>
<protein>
    <recommendedName>
        <fullName evidence="13">Protein tweety homolog</fullName>
    </recommendedName>
</protein>
<comment type="function">
    <text evidence="13">Probable chloride channel.</text>
</comment>